<dbReference type="GO" id="GO:0008250">
    <property type="term" value="C:oligosaccharyltransferase complex"/>
    <property type="evidence" value="ECO:0007669"/>
    <property type="project" value="UniProtKB-UniRule"/>
</dbReference>
<dbReference type="PANTHER" id="PTHR12640">
    <property type="entry name" value="RIBOPHORIN II"/>
    <property type="match status" value="1"/>
</dbReference>
<name>A0A8K0IE89_COCNU</name>
<reference evidence="3" key="2">
    <citation type="submission" date="2019-07" db="EMBL/GenBank/DDBJ databases">
        <authorList>
            <person name="Yang Y."/>
            <person name="Bocs S."/>
            <person name="Baudouin L."/>
        </authorList>
    </citation>
    <scope>NUCLEOTIDE SEQUENCE</scope>
    <source>
        <tissue evidence="3">Spear leaf of Hainan Tall coconut</tissue>
    </source>
</reference>
<proteinExistence type="inferred from homology"/>
<gene>
    <name evidence="3" type="ORF">COCNU_07G000610</name>
</gene>
<keyword evidence="1" id="KW-0732">Signal</keyword>
<organism evidence="3 4">
    <name type="scientific">Cocos nucifera</name>
    <name type="common">Coconut palm</name>
    <dbReference type="NCBI Taxonomy" id="13894"/>
    <lineage>
        <taxon>Eukaryota</taxon>
        <taxon>Viridiplantae</taxon>
        <taxon>Streptophyta</taxon>
        <taxon>Embryophyta</taxon>
        <taxon>Tracheophyta</taxon>
        <taxon>Spermatophyta</taxon>
        <taxon>Magnoliopsida</taxon>
        <taxon>Liliopsida</taxon>
        <taxon>Arecaceae</taxon>
        <taxon>Arecoideae</taxon>
        <taxon>Cocoseae</taxon>
        <taxon>Attaleinae</taxon>
        <taxon>Cocos</taxon>
    </lineage>
</organism>
<evidence type="ECO:0000259" key="2">
    <source>
        <dbReference type="Pfam" id="PF05817"/>
    </source>
</evidence>
<accession>A0A8K0IE89</accession>
<feature type="chain" id="PRO_5035487509" description="Dolichyl-diphosphooligosaccharide--protein glycosyltransferase subunit 2" evidence="1">
    <location>
        <begin position="24"/>
        <end position="202"/>
    </location>
</feature>
<dbReference type="InterPro" id="IPR008814">
    <property type="entry name" value="Swp1"/>
</dbReference>
<dbReference type="GO" id="GO:0006487">
    <property type="term" value="P:protein N-linked glycosylation"/>
    <property type="evidence" value="ECO:0007669"/>
    <property type="project" value="UniProtKB-UniRule"/>
</dbReference>
<evidence type="ECO:0000256" key="1">
    <source>
        <dbReference type="RuleBase" id="RU366029"/>
    </source>
</evidence>
<dbReference type="UniPathway" id="UPA00378"/>
<comment type="function">
    <text evidence="1">Subunit of the oligosaccharyl transferase (OST) complex that catalyzes the initial transfer of a defined glycan (Glc(3)Man(9)GlcNAc(2) in eukaryotes) from the lipid carrier dolichol-pyrophosphate to an asparagine residue within an Asn-X-Ser/Thr consensus motif in nascent polypeptide chains, the first step in protein N-glycosylation. N-glycosylation occurs cotranslationally and the complex associates with the Sec61 complex at the channel-forming translocon complex that mediates protein translocation across the endoplasmic reticulum (ER). All subunits are required for a maximal enzyme activity.</text>
</comment>
<dbReference type="PANTHER" id="PTHR12640:SF0">
    <property type="entry name" value="DOLICHYL-DIPHOSPHOOLIGOSACCHARIDE--PROTEIN GLYCOSYLTRANSFERASE SUBUNIT 2"/>
    <property type="match status" value="1"/>
</dbReference>
<dbReference type="AlphaFoldDB" id="A0A8K0IE89"/>
<comment type="pathway">
    <text evidence="1">Protein modification; protein glycosylation.</text>
</comment>
<evidence type="ECO:0000313" key="3">
    <source>
        <dbReference type="EMBL" id="KAG1353949.1"/>
    </source>
</evidence>
<reference evidence="3" key="1">
    <citation type="journal article" date="2017" name="Gigascience">
        <title>The genome draft of coconut (Cocos nucifera).</title>
        <authorList>
            <person name="Xiao Y."/>
            <person name="Xu P."/>
            <person name="Fan H."/>
            <person name="Baudouin L."/>
            <person name="Xia W."/>
            <person name="Bocs S."/>
            <person name="Xu J."/>
            <person name="Li Q."/>
            <person name="Guo A."/>
            <person name="Zhou L."/>
            <person name="Li J."/>
            <person name="Wu Y."/>
            <person name="Ma Z."/>
            <person name="Armero A."/>
            <person name="Issali A.E."/>
            <person name="Liu N."/>
            <person name="Peng M."/>
            <person name="Yang Y."/>
        </authorList>
    </citation>
    <scope>NUCLEOTIDE SEQUENCE</scope>
    <source>
        <tissue evidence="3">Spear leaf of Hainan Tall coconut</tissue>
    </source>
</reference>
<dbReference type="Pfam" id="PF05817">
    <property type="entry name" value="Ribophorin_II"/>
    <property type="match status" value="1"/>
</dbReference>
<sequence length="202" mass="21811">MARNLRLLGFLALICASLSISGAAIIRPINDAHRSAALELFVPTNGSFGSLEEAYEALRTFQIFEVEKSPEISHATCPVVAEKLGSSSFISKDLFHALRVNSILGCRIDARTFEDVASKLQAVIKDASSLLDFHYGVGGLLHIKDQGINVALSDADGTFHSIKALSQSDGRWRYDSNSAESSTYAAGIYSVFSMNSAESNFL</sequence>
<dbReference type="Proteomes" id="UP000797356">
    <property type="component" value="Chromosome 7"/>
</dbReference>
<keyword evidence="4" id="KW-1185">Reference proteome</keyword>
<keyword evidence="1" id="KW-0256">Endoplasmic reticulum</keyword>
<comment type="caution">
    <text evidence="3">The sequence shown here is derived from an EMBL/GenBank/DDBJ whole genome shotgun (WGS) entry which is preliminary data.</text>
</comment>
<dbReference type="OrthoDB" id="432292at2759"/>
<feature type="signal peptide" evidence="1">
    <location>
        <begin position="1"/>
        <end position="23"/>
    </location>
</feature>
<comment type="similarity">
    <text evidence="1">Belongs to the SWP1 family.</text>
</comment>
<dbReference type="InterPro" id="IPR055373">
    <property type="entry name" value="Ribophorin_II_N"/>
</dbReference>
<protein>
    <recommendedName>
        <fullName evidence="1">Dolichyl-diphosphooligosaccharide--protein glycosyltransferase subunit 2</fullName>
    </recommendedName>
    <alternativeName>
        <fullName evidence="1">Ribophorin-2</fullName>
    </alternativeName>
</protein>
<evidence type="ECO:0000313" key="4">
    <source>
        <dbReference type="Proteomes" id="UP000797356"/>
    </source>
</evidence>
<comment type="subcellular location">
    <subcellularLocation>
        <location evidence="1">Endoplasmic reticulum membrane</location>
        <topology evidence="1">Multi-pass membrane protein</topology>
    </subcellularLocation>
</comment>
<comment type="subunit">
    <text evidence="1">Component of the oligosaccharyltransferase (OST) complex.</text>
</comment>
<feature type="domain" description="Ribophorin II N-terminal" evidence="2">
    <location>
        <begin position="29"/>
        <end position="193"/>
    </location>
</feature>
<dbReference type="EMBL" id="CM017878">
    <property type="protein sequence ID" value="KAG1353949.1"/>
    <property type="molecule type" value="Genomic_DNA"/>
</dbReference>